<accession>Q602I0</accession>
<feature type="domain" description="DUF58" evidence="1">
    <location>
        <begin position="140"/>
        <end position="354"/>
    </location>
</feature>
<name>Q602I0_METCA</name>
<dbReference type="Proteomes" id="UP000006821">
    <property type="component" value="Chromosome"/>
</dbReference>
<evidence type="ECO:0000313" key="3">
    <source>
        <dbReference type="Proteomes" id="UP000006821"/>
    </source>
</evidence>
<dbReference type="InterPro" id="IPR002881">
    <property type="entry name" value="DUF58"/>
</dbReference>
<protein>
    <recommendedName>
        <fullName evidence="1">DUF58 domain-containing protein</fullName>
    </recommendedName>
</protein>
<dbReference type="eggNOG" id="COG1721">
    <property type="taxonomic scope" value="Bacteria"/>
</dbReference>
<dbReference type="HOGENOM" id="CLU_054927_1_0_6"/>
<dbReference type="EMBL" id="AE017282">
    <property type="protein sequence ID" value="AAU90825.1"/>
    <property type="molecule type" value="Genomic_DNA"/>
</dbReference>
<organism evidence="2 3">
    <name type="scientific">Methylococcus capsulatus (strain ATCC 33009 / NCIMB 11132 / Bath)</name>
    <dbReference type="NCBI Taxonomy" id="243233"/>
    <lineage>
        <taxon>Bacteria</taxon>
        <taxon>Pseudomonadati</taxon>
        <taxon>Pseudomonadota</taxon>
        <taxon>Gammaproteobacteria</taxon>
        <taxon>Methylococcales</taxon>
        <taxon>Methylococcaceae</taxon>
        <taxon>Methylococcus</taxon>
    </lineage>
</organism>
<reference evidence="2 3" key="1">
    <citation type="journal article" date="2004" name="PLoS Biol.">
        <title>Genomic insights into methanotrophy: the complete genome sequence of Methylococcus capsulatus (Bath).</title>
        <authorList>
            <person name="Ward N.L."/>
            <person name="Larsen O."/>
            <person name="Sakwa J."/>
            <person name="Bruseth L."/>
            <person name="Khouri H.M."/>
            <person name="Durkin A.S."/>
            <person name="Dimitrov G."/>
            <person name="Jiang L."/>
            <person name="Scanlan D."/>
            <person name="Kang K.H."/>
            <person name="Lewis M.R."/>
            <person name="Nelson K.E."/>
            <person name="Methe B.A."/>
            <person name="Wu M."/>
            <person name="Heidelberg J.F."/>
            <person name="Paulsen I.T."/>
            <person name="Fouts D.E."/>
            <person name="Ravel J."/>
            <person name="Tettelin H."/>
            <person name="Ren Q."/>
            <person name="Read T.D."/>
            <person name="DeBoy R.T."/>
            <person name="Seshadri R."/>
            <person name="Salzberg S.L."/>
            <person name="Jensen H.B."/>
            <person name="Birkeland N.K."/>
            <person name="Nelson W.C."/>
            <person name="Dodson R.J."/>
            <person name="Grindhaug S.H."/>
            <person name="Holt I.E."/>
            <person name="Eidhammer I."/>
            <person name="Jonasen I."/>
            <person name="Vanaken S."/>
            <person name="Utterback T.R."/>
            <person name="Feldblyum T.V."/>
            <person name="Fraser C.M."/>
            <person name="Lillehaug J.R."/>
            <person name="Eisen J.A."/>
        </authorList>
    </citation>
    <scope>NUCLEOTIDE SEQUENCE [LARGE SCALE GENOMIC DNA]</scope>
    <source>
        <strain evidence="3">ATCC 33009 / NCIMB 11132 / Bath</strain>
    </source>
</reference>
<evidence type="ECO:0000259" key="1">
    <source>
        <dbReference type="Pfam" id="PF01882"/>
    </source>
</evidence>
<dbReference type="InterPro" id="IPR036465">
    <property type="entry name" value="vWFA_dom_sf"/>
</dbReference>
<dbReference type="PANTHER" id="PTHR33608">
    <property type="entry name" value="BLL2464 PROTEIN"/>
    <property type="match status" value="1"/>
</dbReference>
<sequence length="393" mass="43688">MNRQESRFARVAPEGFGMGMRRTNTAPGGELKQRGCDFRADRQTSFDPAALERFNSFSPRHRAPAEFRFVPRSASSTPHPMSSMPHPAGPTADLVRPSLAGLIRLNHPASGIGLYRIAVKAVESGGYLSRFKARGMEFAESRPYAPGDDVRNLDWRVTARTGRTHTKLFREERERPVMLSVDYRAAMWFATRGAFKSVRVAQLASLLAWSASHHGDRVGGQIFSDHGCSEFKPEHGQRGVLRLIRQLAEAQAPALPATASETVPAMAMKHLQQHAKPGTLVFVLSDFRGFDAAAQTALSALARHSSVVLVFVYDPLEAELPKSGHFRVSDTVRETAFDAGRRSAERWRAKFETRRGALERFARGRGMRWLECSTADDPLAFLQRSLRASSKTR</sequence>
<dbReference type="AlphaFoldDB" id="Q602I0"/>
<dbReference type="PANTHER" id="PTHR33608:SF12">
    <property type="entry name" value="DUF58 DOMAIN-CONTAINING PROTEIN"/>
    <property type="match status" value="1"/>
</dbReference>
<dbReference type="SUPFAM" id="SSF53300">
    <property type="entry name" value="vWA-like"/>
    <property type="match status" value="1"/>
</dbReference>
<dbReference type="KEGG" id="mca:MCA3083"/>
<evidence type="ECO:0000313" key="2">
    <source>
        <dbReference type="EMBL" id="AAU90825.1"/>
    </source>
</evidence>
<gene>
    <name evidence="2" type="ordered locus">MCA3083</name>
</gene>
<dbReference type="Pfam" id="PF01882">
    <property type="entry name" value="DUF58"/>
    <property type="match status" value="1"/>
</dbReference>
<proteinExistence type="predicted"/>
<dbReference type="STRING" id="243233.MCA3083"/>